<evidence type="ECO:0000313" key="3">
    <source>
        <dbReference type="Proteomes" id="UP000028837"/>
    </source>
</evidence>
<evidence type="ECO:0000256" key="1">
    <source>
        <dbReference type="SAM" id="MobiDB-lite"/>
    </source>
</evidence>
<dbReference type="VEuPathDB" id="ToxoDB:TGDOM2_254255"/>
<name>A0A086JTM1_TOXGO</name>
<dbReference type="Proteomes" id="UP000028837">
    <property type="component" value="Unassembled WGS sequence"/>
</dbReference>
<protein>
    <submittedName>
        <fullName evidence="2">Uncharacterized protein</fullName>
    </submittedName>
</protein>
<gene>
    <name evidence="2" type="ORF">TGDOM2_254255</name>
</gene>
<accession>A0A086JTM1</accession>
<proteinExistence type="predicted"/>
<dbReference type="AlphaFoldDB" id="A0A086JTM1"/>
<feature type="compositionally biased region" description="Basic and acidic residues" evidence="1">
    <location>
        <begin position="163"/>
        <end position="177"/>
    </location>
</feature>
<dbReference type="EMBL" id="AHZU02001163">
    <property type="protein sequence ID" value="KFG35489.1"/>
    <property type="molecule type" value="Genomic_DNA"/>
</dbReference>
<comment type="caution">
    <text evidence="2">The sequence shown here is derived from an EMBL/GenBank/DDBJ whole genome shotgun (WGS) entry which is preliminary data.</text>
</comment>
<sequence>MTSPPFFLACASQPWGCSLFTSPLRLNDLSDRRLALPLGAGASLQRVLGLSALGVGFPCSSEASPWFSGRLCLRHNLLRSRSRSSSCSLSNPHLLCRTVCRRFRFGWTGTSRRLLSGREWADETNHGGSLRNRAFLRTREESEKRAKGTCSWCLRSGSPSRQRGTESEWTEREGRGK</sequence>
<organism evidence="2 3">
    <name type="scientific">Toxoplasma gondii GAB2-2007-GAL-DOM2</name>
    <dbReference type="NCBI Taxonomy" id="1130820"/>
    <lineage>
        <taxon>Eukaryota</taxon>
        <taxon>Sar</taxon>
        <taxon>Alveolata</taxon>
        <taxon>Apicomplexa</taxon>
        <taxon>Conoidasida</taxon>
        <taxon>Coccidia</taxon>
        <taxon>Eucoccidiorida</taxon>
        <taxon>Eimeriorina</taxon>
        <taxon>Sarcocystidae</taxon>
        <taxon>Toxoplasma</taxon>
    </lineage>
</organism>
<reference evidence="2 3" key="1">
    <citation type="submission" date="2014-02" db="EMBL/GenBank/DDBJ databases">
        <authorList>
            <person name="Sibley D."/>
            <person name="Venepally P."/>
            <person name="Karamycheva S."/>
            <person name="Hadjithomas M."/>
            <person name="Khan A."/>
            <person name="Brunk B."/>
            <person name="Roos D."/>
            <person name="Caler E."/>
            <person name="Lorenzi H."/>
        </authorList>
    </citation>
    <scope>NUCLEOTIDE SEQUENCE [LARGE SCALE GENOMIC DNA]</scope>
    <source>
        <strain evidence="2 3">GAB2-2007-GAL-DOM2</strain>
    </source>
</reference>
<evidence type="ECO:0000313" key="2">
    <source>
        <dbReference type="EMBL" id="KFG35489.1"/>
    </source>
</evidence>
<feature type="region of interest" description="Disordered" evidence="1">
    <location>
        <begin position="155"/>
        <end position="177"/>
    </location>
</feature>